<gene>
    <name evidence="3" type="ORF">SMD44_00744</name>
</gene>
<feature type="coiled-coil region" evidence="1">
    <location>
        <begin position="1146"/>
        <end position="1180"/>
    </location>
</feature>
<dbReference type="KEGG" id="salf:SMD44_00744"/>
<organism evidence="3 4">
    <name type="scientific">Streptomyces alboflavus</name>
    <dbReference type="NCBI Taxonomy" id="67267"/>
    <lineage>
        <taxon>Bacteria</taxon>
        <taxon>Bacillati</taxon>
        <taxon>Actinomycetota</taxon>
        <taxon>Actinomycetes</taxon>
        <taxon>Kitasatosporales</taxon>
        <taxon>Streptomycetaceae</taxon>
        <taxon>Streptomyces</taxon>
    </lineage>
</organism>
<keyword evidence="1" id="KW-0175">Coiled coil</keyword>
<evidence type="ECO:0000313" key="4">
    <source>
        <dbReference type="Proteomes" id="UP000195880"/>
    </source>
</evidence>
<feature type="region of interest" description="Disordered" evidence="2">
    <location>
        <begin position="533"/>
        <end position="567"/>
    </location>
</feature>
<dbReference type="Proteomes" id="UP000195880">
    <property type="component" value="Chromosome"/>
</dbReference>
<feature type="region of interest" description="Disordered" evidence="2">
    <location>
        <begin position="445"/>
        <end position="484"/>
    </location>
</feature>
<proteinExistence type="predicted"/>
<feature type="compositionally biased region" description="Basic and acidic residues" evidence="2">
    <location>
        <begin position="446"/>
        <end position="471"/>
    </location>
</feature>
<reference evidence="3 4" key="1">
    <citation type="submission" date="2017-05" db="EMBL/GenBank/DDBJ databases">
        <title>Streptomyces alboflavus Genome sequencing and assembly.</title>
        <authorList>
            <person name="Wang Y."/>
            <person name="Du B."/>
            <person name="Ding Y."/>
            <person name="Liu H."/>
            <person name="Hou Q."/>
            <person name="Liu K."/>
            <person name="Wang C."/>
            <person name="Yao L."/>
        </authorList>
    </citation>
    <scope>NUCLEOTIDE SEQUENCE [LARGE SCALE GENOMIC DNA]</scope>
    <source>
        <strain evidence="3 4">MDJK44</strain>
    </source>
</reference>
<feature type="coiled-coil region" evidence="1">
    <location>
        <begin position="598"/>
        <end position="625"/>
    </location>
</feature>
<feature type="coiled-coil region" evidence="1">
    <location>
        <begin position="875"/>
        <end position="909"/>
    </location>
</feature>
<feature type="compositionally biased region" description="Basic and acidic residues" evidence="2">
    <location>
        <begin position="548"/>
        <end position="567"/>
    </location>
</feature>
<keyword evidence="4" id="KW-1185">Reference proteome</keyword>
<dbReference type="RefSeq" id="WP_087882811.1">
    <property type="nucleotide sequence ID" value="NZ_CP021748.1"/>
</dbReference>
<dbReference type="OrthoDB" id="3202351at2"/>
<evidence type="ECO:0000256" key="2">
    <source>
        <dbReference type="SAM" id="MobiDB-lite"/>
    </source>
</evidence>
<protein>
    <recommendedName>
        <fullName evidence="5">Chromosome segregation ATPase</fullName>
    </recommendedName>
</protein>
<sequence length="1488" mass="164312">MHYELSRVRLCSVGPAGARFQDVTLDFSGVGKPVTQEQDDLFSSAAQTLRPSPASVVFLENGGGKSVLLKLVFSVLLPGWRPVKGANDPRLLGDYVLAQDVSHVVLEWTHSLTGQVLVTGKVMAWKNQTASRIADNLQEGWYYFLPQESLSLDSLPVTDDNRYLSFDAYRRQLHDLHDEDPRLGLNWPKTQSAWTELLGKLDIDSELFQYQRVMNRDEGEAVRAFDLDSDANFVDFLLEAVAQHDGLTELAGLVAKHVHKLAQRQTLLLEQEFVARVLDMLEPLTDAARAVDDAREDVARAQGNLENFASRVKRRVRDDETLLRELDEQAARLKGDLDAAVHLAERWRLTAAEQQVTLAAMHLTNAEADVNRTISIRKKANAVVAGWQATAVVLRHQEKSGEERALRDLVDAGEEQALPALRERDAAARAFAGGLLALVRTARSQARSEDAEAEKHEKAEDKVRGEREEALKAAAGAESETESLNRLVRNARSDADRAVSAGLVENAEDVPQAAKDAIRALDGLQSKIRTLREEEDSLSAEQSEAQGELDKAKEGEVTARRQAEGAQAHLDHAMGLKADLESESRIAELLDGQTPNLEQDAQALADHLAESVAEAEREHIALRVEEARDQQARLALADGRLLPPPDLVTEACRLLLADGIHAWPGWEHIADYPERKREELIARVPHLVSGILLNDPDRLADARRLIARTAPGATAYVAVGTTKGFEDPATGQESGTDFFLPFHPALHNPDAAEAEHHAIEQRHTVRVGRLDRLTASKRADDVLRQRIIAWQEKYPAVVLAGLRESLDLATEEALAAQKLTTDRQRTVASLIKRRAENSRSQRAAHDENERLGEASRRLTALAERLALVPTWTDSLLAAETTLRHQNDLAEKAKNQAAEHRRLVDELKGTAGQQRRIADEAHKEWAGIPGVQELILDEEAPQTPIPSLRSAFTTACDNYAKADVPEELRRALGRAEKEATAARTEYTALDDAERDHAHRLLLTPEASDAVTRAEARQRAVRVKEAAERAAGQAQLLQGNCESTLRERQEELRPLARDGLVVMPLPFQPHDILTAQEAVARATTEHAAAATVEKEARAQHESAEGQLNKARDAARELAVLATTLASITPEESATEPYGDDSAAALGEHRRLDQAKNTAQEALAKHERTLRLANERLTRHAAKDTYESLATPVRRQILNLPPEQVTAQAPGWRIALAARLRSLADDLDQIGRHRQVIIDHLKGEVDRALAILRSAQRVSTLPRSLGDWAEQEFLQFSFERLAKELLVARMGEVVDEAAVGRTGDGRRVQRDGLSLLLRGVHAAVPKGFKVFVLKPDIVLRAERVRVSKVKKIFSGGQQLTAAILLYCTMASLRANSQGRKRSRHAGVLFLDNPIGRANADYLLDLQRSVAEALGVQLIYTTGLFDENALGQFPLIIRLRNDADLRAALKYLIVEEPVRNRLDRLGPPDGTGRLTAARVFSHDAEGPQEHGP</sequence>
<evidence type="ECO:0008006" key="5">
    <source>
        <dbReference type="Google" id="ProtNLM"/>
    </source>
</evidence>
<evidence type="ECO:0000256" key="1">
    <source>
        <dbReference type="SAM" id="Coils"/>
    </source>
</evidence>
<accession>A0A1Z1W4J9</accession>
<feature type="coiled-coil region" evidence="1">
    <location>
        <begin position="284"/>
        <end position="343"/>
    </location>
</feature>
<evidence type="ECO:0000313" key="3">
    <source>
        <dbReference type="EMBL" id="ARX81346.1"/>
    </source>
</evidence>
<dbReference type="EMBL" id="CP021748">
    <property type="protein sequence ID" value="ARX81346.1"/>
    <property type="molecule type" value="Genomic_DNA"/>
</dbReference>
<name>A0A1Z1W4J9_9ACTN</name>